<dbReference type="AlphaFoldDB" id="A0AAW2C2Y1"/>
<dbReference type="CDD" id="cd06222">
    <property type="entry name" value="RNase_H_like"/>
    <property type="match status" value="1"/>
</dbReference>
<dbReference type="InterPro" id="IPR053151">
    <property type="entry name" value="RNase_H-like"/>
</dbReference>
<evidence type="ECO:0000259" key="1">
    <source>
        <dbReference type="Pfam" id="PF13456"/>
    </source>
</evidence>
<protein>
    <recommendedName>
        <fullName evidence="1">RNase H type-1 domain-containing protein</fullName>
    </recommendedName>
</protein>
<dbReference type="PANTHER" id="PTHR47723">
    <property type="entry name" value="OS05G0353850 PROTEIN"/>
    <property type="match status" value="1"/>
</dbReference>
<reference evidence="2 3" key="1">
    <citation type="submission" date="2024-01" db="EMBL/GenBank/DDBJ databases">
        <title>A telomere-to-telomere, gap-free genome of sweet tea (Lithocarpus litseifolius).</title>
        <authorList>
            <person name="Zhou J."/>
        </authorList>
    </citation>
    <scope>NUCLEOTIDE SEQUENCE [LARGE SCALE GENOMIC DNA]</scope>
    <source>
        <strain evidence="2">Zhou-2022a</strain>
        <tissue evidence="2">Leaf</tissue>
    </source>
</reference>
<accession>A0AAW2C2Y1</accession>
<gene>
    <name evidence="2" type="ORF">SO802_026863</name>
</gene>
<dbReference type="Proteomes" id="UP001459277">
    <property type="component" value="Unassembled WGS sequence"/>
</dbReference>
<evidence type="ECO:0000313" key="3">
    <source>
        <dbReference type="Proteomes" id="UP001459277"/>
    </source>
</evidence>
<comment type="caution">
    <text evidence="2">The sequence shown here is derived from an EMBL/GenBank/DDBJ whole genome shotgun (WGS) entry which is preliminary data.</text>
</comment>
<dbReference type="InterPro" id="IPR036397">
    <property type="entry name" value="RNaseH_sf"/>
</dbReference>
<dbReference type="InterPro" id="IPR012337">
    <property type="entry name" value="RNaseH-like_sf"/>
</dbReference>
<dbReference type="SUPFAM" id="SSF53098">
    <property type="entry name" value="Ribonuclease H-like"/>
    <property type="match status" value="1"/>
</dbReference>
<dbReference type="PANTHER" id="PTHR47723:SF19">
    <property type="entry name" value="POLYNUCLEOTIDYL TRANSFERASE, RIBONUCLEASE H-LIKE SUPERFAMILY PROTEIN"/>
    <property type="match status" value="1"/>
</dbReference>
<keyword evidence="3" id="KW-1185">Reference proteome</keyword>
<evidence type="ECO:0000313" key="2">
    <source>
        <dbReference type="EMBL" id="KAK9991878.1"/>
    </source>
</evidence>
<proteinExistence type="predicted"/>
<dbReference type="GO" id="GO:0004523">
    <property type="term" value="F:RNA-DNA hybrid ribonuclease activity"/>
    <property type="evidence" value="ECO:0007669"/>
    <property type="project" value="InterPro"/>
</dbReference>
<dbReference type="Gene3D" id="3.30.420.10">
    <property type="entry name" value="Ribonuclease H-like superfamily/Ribonuclease H"/>
    <property type="match status" value="1"/>
</dbReference>
<feature type="domain" description="RNase H type-1" evidence="1">
    <location>
        <begin position="54"/>
        <end position="174"/>
    </location>
</feature>
<dbReference type="InterPro" id="IPR044730">
    <property type="entry name" value="RNase_H-like_dom_plant"/>
</dbReference>
<dbReference type="EMBL" id="JAZDWU010000009">
    <property type="protein sequence ID" value="KAK9991878.1"/>
    <property type="molecule type" value="Genomic_DNA"/>
</dbReference>
<name>A0AAW2C2Y1_9ROSI</name>
<dbReference type="InterPro" id="IPR002156">
    <property type="entry name" value="RNaseH_domain"/>
</dbReference>
<sequence length="212" mass="23395">MIFRNANNQRCLKTEILSRAIEFAYTDINGKQACSRAIIQVRWISPPINWYKLNSNGSFLENPRLAGGGGLIRDDKGDWIKGYARAIGITTNVAAESWALRDGIRLCIALKIPVVIIELDAQVVVDLLKKNASHPSGIGALVSDYKNGLKEISMVQIQHCYQEAKKCADTLARRGALLSQDFVIFLDPPTDVLFLLSLDVAGVYSDRFVSVA</sequence>
<dbReference type="GO" id="GO:0003676">
    <property type="term" value="F:nucleic acid binding"/>
    <property type="evidence" value="ECO:0007669"/>
    <property type="project" value="InterPro"/>
</dbReference>
<organism evidence="2 3">
    <name type="scientific">Lithocarpus litseifolius</name>
    <dbReference type="NCBI Taxonomy" id="425828"/>
    <lineage>
        <taxon>Eukaryota</taxon>
        <taxon>Viridiplantae</taxon>
        <taxon>Streptophyta</taxon>
        <taxon>Embryophyta</taxon>
        <taxon>Tracheophyta</taxon>
        <taxon>Spermatophyta</taxon>
        <taxon>Magnoliopsida</taxon>
        <taxon>eudicotyledons</taxon>
        <taxon>Gunneridae</taxon>
        <taxon>Pentapetalae</taxon>
        <taxon>rosids</taxon>
        <taxon>fabids</taxon>
        <taxon>Fagales</taxon>
        <taxon>Fagaceae</taxon>
        <taxon>Lithocarpus</taxon>
    </lineage>
</organism>
<dbReference type="Pfam" id="PF13456">
    <property type="entry name" value="RVT_3"/>
    <property type="match status" value="1"/>
</dbReference>